<dbReference type="InterPro" id="IPR001431">
    <property type="entry name" value="Pept_M16_Zn_BS"/>
</dbReference>
<dbReference type="InterPro" id="IPR011249">
    <property type="entry name" value="Metalloenz_LuxS/M16"/>
</dbReference>
<dbReference type="OrthoDB" id="9811314at2"/>
<organism evidence="5 6">
    <name type="scientific">Tindallia magadiensis</name>
    <dbReference type="NCBI Taxonomy" id="69895"/>
    <lineage>
        <taxon>Bacteria</taxon>
        <taxon>Bacillati</taxon>
        <taxon>Bacillota</taxon>
        <taxon>Clostridia</taxon>
        <taxon>Peptostreptococcales</taxon>
        <taxon>Tindalliaceae</taxon>
        <taxon>Tindallia</taxon>
    </lineage>
</organism>
<dbReference type="Pfam" id="PF05193">
    <property type="entry name" value="Peptidase_M16_C"/>
    <property type="match status" value="1"/>
</dbReference>
<evidence type="ECO:0000313" key="5">
    <source>
        <dbReference type="EMBL" id="SFH49303.1"/>
    </source>
</evidence>
<gene>
    <name evidence="5" type="ORF">SAMN05192551_101207</name>
</gene>
<dbReference type="InterPro" id="IPR007863">
    <property type="entry name" value="Peptidase_M16_C"/>
</dbReference>
<dbReference type="PROSITE" id="PS00143">
    <property type="entry name" value="INSULINASE"/>
    <property type="match status" value="1"/>
</dbReference>
<dbReference type="GO" id="GO:0046872">
    <property type="term" value="F:metal ion binding"/>
    <property type="evidence" value="ECO:0007669"/>
    <property type="project" value="InterPro"/>
</dbReference>
<dbReference type="Gene3D" id="3.30.830.10">
    <property type="entry name" value="Metalloenzyme, LuxS/M16 peptidase-like"/>
    <property type="match status" value="2"/>
</dbReference>
<evidence type="ECO:0000256" key="2">
    <source>
        <dbReference type="RuleBase" id="RU004447"/>
    </source>
</evidence>
<dbReference type="STRING" id="69895.SAMN05192551_101207"/>
<dbReference type="InterPro" id="IPR050361">
    <property type="entry name" value="MPP/UQCRC_Complex"/>
</dbReference>
<dbReference type="FunFam" id="3.30.830.10:FF:000008">
    <property type="entry name" value="Mitochondrial-processing peptidase subunit beta"/>
    <property type="match status" value="1"/>
</dbReference>
<evidence type="ECO:0000256" key="1">
    <source>
        <dbReference type="ARBA" id="ARBA00007261"/>
    </source>
</evidence>
<dbReference type="RefSeq" id="WP_093368736.1">
    <property type="nucleotide sequence ID" value="NZ_FOQA01000001.1"/>
</dbReference>
<keyword evidence="6" id="KW-1185">Reference proteome</keyword>
<name>A0A1I3AGX8_9FIRM</name>
<reference evidence="6" key="1">
    <citation type="submission" date="2016-10" db="EMBL/GenBank/DDBJ databases">
        <authorList>
            <person name="Varghese N."/>
            <person name="Submissions S."/>
        </authorList>
    </citation>
    <scope>NUCLEOTIDE SEQUENCE [LARGE SCALE GENOMIC DNA]</scope>
    <source>
        <strain evidence="6">Z-7934</strain>
    </source>
</reference>
<feature type="domain" description="Peptidase M16 C-terminal" evidence="4">
    <location>
        <begin position="165"/>
        <end position="341"/>
    </location>
</feature>
<dbReference type="GO" id="GO:0006508">
    <property type="term" value="P:proteolysis"/>
    <property type="evidence" value="ECO:0007669"/>
    <property type="project" value="InterPro"/>
</dbReference>
<dbReference type="SUPFAM" id="SSF63411">
    <property type="entry name" value="LuxS/MPP-like metallohydrolase"/>
    <property type="match status" value="2"/>
</dbReference>
<protein>
    <submittedName>
        <fullName evidence="5">Predicted Zn-dependent peptidase</fullName>
    </submittedName>
</protein>
<proteinExistence type="inferred from homology"/>
<comment type="similarity">
    <text evidence="1 2">Belongs to the peptidase M16 family.</text>
</comment>
<evidence type="ECO:0000313" key="6">
    <source>
        <dbReference type="Proteomes" id="UP000199287"/>
    </source>
</evidence>
<dbReference type="Pfam" id="PF00675">
    <property type="entry name" value="Peptidase_M16"/>
    <property type="match status" value="1"/>
</dbReference>
<evidence type="ECO:0000259" key="3">
    <source>
        <dbReference type="Pfam" id="PF00675"/>
    </source>
</evidence>
<dbReference type="PANTHER" id="PTHR11851:SF49">
    <property type="entry name" value="MITOCHONDRIAL-PROCESSING PEPTIDASE SUBUNIT ALPHA"/>
    <property type="match status" value="1"/>
</dbReference>
<dbReference type="GO" id="GO:0004222">
    <property type="term" value="F:metalloendopeptidase activity"/>
    <property type="evidence" value="ECO:0007669"/>
    <property type="project" value="InterPro"/>
</dbReference>
<dbReference type="EMBL" id="FOQA01000001">
    <property type="protein sequence ID" value="SFH49303.1"/>
    <property type="molecule type" value="Genomic_DNA"/>
</dbReference>
<dbReference type="PANTHER" id="PTHR11851">
    <property type="entry name" value="METALLOPROTEASE"/>
    <property type="match status" value="1"/>
</dbReference>
<dbReference type="Proteomes" id="UP000199287">
    <property type="component" value="Unassembled WGS sequence"/>
</dbReference>
<feature type="domain" description="Peptidase M16 N-terminal" evidence="3">
    <location>
        <begin position="12"/>
        <end position="159"/>
    </location>
</feature>
<sequence length="409" mass="47264">MIEKYKLDNGLRVVTEKIDHVKSVTIGIWVKSGVVNENHNQNGIAHFVEHMLFKGTHHRSARQIAEEIDRVGGQINAYTSREHTCYYIKILDEHVLLAIDILKDMLFFSEFDESEIEKEKTVIFEEINMYEDSPEDLTHDTLVENMLSKHTLGLPILGTIESVDSLNSQKLKRYMSQIYHPRRMVISIAGNFDNQKILKNIENQFGGWNPILDPIKESDDLKSLTFGDWSRHKEIEQSHICIGFQGASLGSDDMYDLLLINNIFGASMSSRLFQSIREEKGLTYNIYSYLQNYSDVGLINIYFNVNPEQISIVRSYIIEEVDKLRKKGLTYNEFMDAKAQLKGSYILELESTSNRMAILGESELIFNEIETQDTILNKINNINYYKVHETIEQYFHCNEMSSVTVGRNV</sequence>
<accession>A0A1I3AGX8</accession>
<dbReference type="InterPro" id="IPR011765">
    <property type="entry name" value="Pept_M16_N"/>
</dbReference>
<dbReference type="AlphaFoldDB" id="A0A1I3AGX8"/>
<evidence type="ECO:0000259" key="4">
    <source>
        <dbReference type="Pfam" id="PF05193"/>
    </source>
</evidence>